<gene>
    <name evidence="2" type="ORF">CEN46_21270</name>
</gene>
<evidence type="ECO:0000256" key="1">
    <source>
        <dbReference type="SAM" id="MobiDB-lite"/>
    </source>
</evidence>
<evidence type="ECO:0000313" key="2">
    <source>
        <dbReference type="EMBL" id="PMB18384.1"/>
    </source>
</evidence>
<reference evidence="2 3" key="1">
    <citation type="submission" date="2017-07" db="EMBL/GenBank/DDBJ databases">
        <title>Genomes of Fischerella (Mastigocladus) sp. strains.</title>
        <authorList>
            <person name="Miller S.R."/>
        </authorList>
    </citation>
    <scope>NUCLEOTIDE SEQUENCE [LARGE SCALE GENOMIC DNA]</scope>
    <source>
        <strain evidence="2 3">CCMEE 5318</strain>
    </source>
</reference>
<dbReference type="EMBL" id="NMQE01000700">
    <property type="protein sequence ID" value="PMB18384.1"/>
    <property type="molecule type" value="Genomic_DNA"/>
</dbReference>
<dbReference type="Proteomes" id="UP000235081">
    <property type="component" value="Unassembled WGS sequence"/>
</dbReference>
<comment type="caution">
    <text evidence="2">The sequence shown here is derived from an EMBL/GenBank/DDBJ whole genome shotgun (WGS) entry which is preliminary data.</text>
</comment>
<feature type="non-terminal residue" evidence="2">
    <location>
        <position position="1"/>
    </location>
</feature>
<sequence>PVGEGSRARRPAWSAEAALEHQAEASLPHSTIPLARLAEDGDTGGEGNPTRPPPRFRAEPLYPYQAECNGQRNRTPRLDA</sequence>
<dbReference type="AlphaFoldDB" id="A0A2N6L885"/>
<name>A0A2N6L885_9CYAN</name>
<proteinExistence type="predicted"/>
<evidence type="ECO:0000313" key="3">
    <source>
        <dbReference type="Proteomes" id="UP000235081"/>
    </source>
</evidence>
<protein>
    <submittedName>
        <fullName evidence="2">Uncharacterized protein</fullName>
    </submittedName>
</protein>
<accession>A0A2N6L885</accession>
<organism evidence="2 3">
    <name type="scientific">Fischerella thermalis CCMEE 5318</name>
    <dbReference type="NCBI Taxonomy" id="2019666"/>
    <lineage>
        <taxon>Bacteria</taxon>
        <taxon>Bacillati</taxon>
        <taxon>Cyanobacteriota</taxon>
        <taxon>Cyanophyceae</taxon>
        <taxon>Nostocales</taxon>
        <taxon>Hapalosiphonaceae</taxon>
        <taxon>Fischerella</taxon>
    </lineage>
</organism>
<feature type="region of interest" description="Disordered" evidence="1">
    <location>
        <begin position="1"/>
        <end position="80"/>
    </location>
</feature>